<evidence type="ECO:0000256" key="2">
    <source>
        <dbReference type="ARBA" id="ARBA00022801"/>
    </source>
</evidence>
<dbReference type="Gene3D" id="3.60.21.10">
    <property type="match status" value="1"/>
</dbReference>
<evidence type="ECO:0000313" key="7">
    <source>
        <dbReference type="Proteomes" id="UP000093391"/>
    </source>
</evidence>
<keyword evidence="2" id="KW-0378">Hydrolase</keyword>
<evidence type="ECO:0000256" key="1">
    <source>
        <dbReference type="ARBA" id="ARBA00022723"/>
    </source>
</evidence>
<dbReference type="Proteomes" id="UP000093391">
    <property type="component" value="Chromosome"/>
</dbReference>
<dbReference type="InterPro" id="IPR029052">
    <property type="entry name" value="Metallo-depent_PP-like"/>
</dbReference>
<proteinExistence type="inferred from homology"/>
<gene>
    <name evidence="6" type="ORF">BFG52_15185</name>
</gene>
<evidence type="ECO:0000256" key="4">
    <source>
        <dbReference type="ARBA" id="ARBA00025742"/>
    </source>
</evidence>
<dbReference type="KEGG" id="ala:BFG52_15185"/>
<evidence type="ECO:0000259" key="5">
    <source>
        <dbReference type="Pfam" id="PF00149"/>
    </source>
</evidence>
<dbReference type="GO" id="GO:0016787">
    <property type="term" value="F:hydrolase activity"/>
    <property type="evidence" value="ECO:0007669"/>
    <property type="project" value="UniProtKB-KW"/>
</dbReference>
<keyword evidence="3" id="KW-0408">Iron</keyword>
<feature type="domain" description="Calcineurin-like phosphoesterase" evidence="5">
    <location>
        <begin position="13"/>
        <end position="198"/>
    </location>
</feature>
<sequence>MIVSDFITQDKIIIQITDTHLMADPNDCFVTINPERSFHAVLQDIQRRYPQADMILHTGDLAQEACPETYARYLATMQQLSIAFYQLPGNHDDMRIFPLLSPHPMPGHIDLGIWQIIMLNSPVAGQVDGWIDAQQLLHLQKLLTTLKHKYIILACHHHPFDMHSNWIDQHKLKNTAALAQVMAAHTNIKALVCGHVHQESCSIWNKVQFLSTPATSVQFKPHQYDFALDLCAPGYRVLRLQHNGQFSSEVHRLESNEFQPNLEISGY</sequence>
<dbReference type="EMBL" id="CP016895">
    <property type="protein sequence ID" value="AOA59554.1"/>
    <property type="molecule type" value="Genomic_DNA"/>
</dbReference>
<name>A0A1B2M2Z9_9GAMM</name>
<keyword evidence="1" id="KW-0479">Metal-binding</keyword>
<dbReference type="STRING" id="1789224.BFG52_15185"/>
<dbReference type="Pfam" id="PF00149">
    <property type="entry name" value="Metallophos"/>
    <property type="match status" value="1"/>
</dbReference>
<accession>A0A1B2M2Z9</accession>
<comment type="similarity">
    <text evidence="4">Belongs to the cyclic nucleotide phosphodiesterase class-III family.</text>
</comment>
<dbReference type="PANTHER" id="PTHR42988">
    <property type="entry name" value="PHOSPHOHYDROLASE"/>
    <property type="match status" value="1"/>
</dbReference>
<dbReference type="GO" id="GO:0046872">
    <property type="term" value="F:metal ion binding"/>
    <property type="evidence" value="ECO:0007669"/>
    <property type="project" value="UniProtKB-KW"/>
</dbReference>
<dbReference type="InterPro" id="IPR050884">
    <property type="entry name" value="CNP_phosphodiesterase-III"/>
</dbReference>
<dbReference type="NCBIfam" id="NF008359">
    <property type="entry name" value="PRK11148.1"/>
    <property type="match status" value="1"/>
</dbReference>
<evidence type="ECO:0000313" key="6">
    <source>
        <dbReference type="EMBL" id="AOA59554.1"/>
    </source>
</evidence>
<organism evidence="6 7">
    <name type="scientific">Acinetobacter larvae</name>
    <dbReference type="NCBI Taxonomy" id="1789224"/>
    <lineage>
        <taxon>Bacteria</taxon>
        <taxon>Pseudomonadati</taxon>
        <taxon>Pseudomonadota</taxon>
        <taxon>Gammaproteobacteria</taxon>
        <taxon>Moraxellales</taxon>
        <taxon>Moraxellaceae</taxon>
        <taxon>Acinetobacter</taxon>
    </lineage>
</organism>
<dbReference type="PANTHER" id="PTHR42988:SF2">
    <property type="entry name" value="CYCLIC NUCLEOTIDE PHOSPHODIESTERASE CBUA0032-RELATED"/>
    <property type="match status" value="1"/>
</dbReference>
<reference evidence="6 7" key="1">
    <citation type="submission" date="2016-08" db="EMBL/GenBank/DDBJ databases">
        <authorList>
            <person name="Seilhamer J.J."/>
        </authorList>
    </citation>
    <scope>NUCLEOTIDE SEQUENCE [LARGE SCALE GENOMIC DNA]</scope>
    <source>
        <strain evidence="6 7">BRTC-1</strain>
    </source>
</reference>
<evidence type="ECO:0000256" key="3">
    <source>
        <dbReference type="ARBA" id="ARBA00023004"/>
    </source>
</evidence>
<protein>
    <submittedName>
        <fullName evidence="6">Metallophosphatase</fullName>
    </submittedName>
</protein>
<dbReference type="SUPFAM" id="SSF56300">
    <property type="entry name" value="Metallo-dependent phosphatases"/>
    <property type="match status" value="1"/>
</dbReference>
<keyword evidence="7" id="KW-1185">Reference proteome</keyword>
<dbReference type="AlphaFoldDB" id="A0A1B2M2Z9"/>
<dbReference type="InterPro" id="IPR004843">
    <property type="entry name" value="Calcineurin-like_PHP"/>
</dbReference>